<organism evidence="2 3">
    <name type="scientific">Alkalicoccus urumqiensis</name>
    <name type="common">Bacillus urumqiensis</name>
    <dbReference type="NCBI Taxonomy" id="1548213"/>
    <lineage>
        <taxon>Bacteria</taxon>
        <taxon>Bacillati</taxon>
        <taxon>Bacillota</taxon>
        <taxon>Bacilli</taxon>
        <taxon>Bacillales</taxon>
        <taxon>Bacillaceae</taxon>
        <taxon>Alkalicoccus</taxon>
    </lineage>
</organism>
<dbReference type="InterPro" id="IPR024047">
    <property type="entry name" value="MM3350-like_sf"/>
</dbReference>
<dbReference type="RefSeq" id="WP_105958096.1">
    <property type="nucleotide sequence ID" value="NZ_PVNS01000003.1"/>
</dbReference>
<dbReference type="OrthoDB" id="9801392at2"/>
<dbReference type="EMBL" id="PVNS01000003">
    <property type="protein sequence ID" value="PRO66457.1"/>
    <property type="molecule type" value="Genomic_DNA"/>
</dbReference>
<dbReference type="PANTHER" id="PTHR41878:SF1">
    <property type="entry name" value="TNPR PROTEIN"/>
    <property type="match status" value="1"/>
</dbReference>
<name>A0A2P6MJL6_ALKUR</name>
<reference evidence="2 3" key="1">
    <citation type="submission" date="2018-03" db="EMBL/GenBank/DDBJ databases">
        <title>Bacillus urumqiensis sp. nov., a moderately haloalkaliphilic bacterium isolated from a salt lake.</title>
        <authorList>
            <person name="Zhao B."/>
            <person name="Liao Z."/>
        </authorList>
    </citation>
    <scope>NUCLEOTIDE SEQUENCE [LARGE SCALE GENOMIC DNA]</scope>
    <source>
        <strain evidence="2 3">BZ-SZ-XJ18</strain>
    </source>
</reference>
<evidence type="ECO:0000313" key="2">
    <source>
        <dbReference type="EMBL" id="PRO66457.1"/>
    </source>
</evidence>
<proteinExistence type="predicted"/>
<accession>A0A2P6MJL6</accession>
<dbReference type="Proteomes" id="UP000243650">
    <property type="component" value="Unassembled WGS sequence"/>
</dbReference>
<comment type="caution">
    <text evidence="2">The sequence shown here is derived from an EMBL/GenBank/DDBJ whole genome shotgun (WGS) entry which is preliminary data.</text>
</comment>
<protein>
    <recommendedName>
        <fullName evidence="1">Plasmid pRiA4b Orf3-like domain-containing protein</fullName>
    </recommendedName>
</protein>
<dbReference type="SUPFAM" id="SSF159941">
    <property type="entry name" value="MM3350-like"/>
    <property type="match status" value="1"/>
</dbReference>
<dbReference type="InterPro" id="IPR012912">
    <property type="entry name" value="Plasmid_pRiA4b_Orf3-like"/>
</dbReference>
<dbReference type="Pfam" id="PF07929">
    <property type="entry name" value="PRiA4_ORF3"/>
    <property type="match status" value="1"/>
</dbReference>
<feature type="domain" description="Plasmid pRiA4b Orf3-like" evidence="1">
    <location>
        <begin position="7"/>
        <end position="177"/>
    </location>
</feature>
<dbReference type="AlphaFoldDB" id="A0A2P6MJL6"/>
<dbReference type="Gene3D" id="3.10.290.30">
    <property type="entry name" value="MM3350-like"/>
    <property type="match status" value="1"/>
</dbReference>
<gene>
    <name evidence="2" type="ORF">C6I21_03715</name>
</gene>
<sequence>MQETYKHYQLLITLEEIEPAIWRRLHVPANISFHRLHKIIQAAFDWQDYHLYSFEFSDFLIIEPGGDFSFHEVEKAPKKVKVEQVMEQYEECVYEYDFGDGWLHRITLEETFELPVKEVVCTGGERSRPPEDVGGPGGYAYFLSVIRSPEDEDYENMLAWAEKDTNGRKFDPEYFYREKVNRKLKRV</sequence>
<keyword evidence="3" id="KW-1185">Reference proteome</keyword>
<evidence type="ECO:0000313" key="3">
    <source>
        <dbReference type="Proteomes" id="UP000243650"/>
    </source>
</evidence>
<evidence type="ECO:0000259" key="1">
    <source>
        <dbReference type="Pfam" id="PF07929"/>
    </source>
</evidence>
<dbReference type="PANTHER" id="PTHR41878">
    <property type="entry name" value="LEXA REPRESSOR-RELATED"/>
    <property type="match status" value="1"/>
</dbReference>